<keyword evidence="2" id="KW-1185">Reference proteome</keyword>
<dbReference type="EMBL" id="LXQA011269872">
    <property type="protein sequence ID" value="MCI91361.1"/>
    <property type="molecule type" value="Genomic_DNA"/>
</dbReference>
<dbReference type="Proteomes" id="UP000265520">
    <property type="component" value="Unassembled WGS sequence"/>
</dbReference>
<sequence length="15" mass="1862">MLRRPSQYKLDVEVK</sequence>
<organism evidence="1 2">
    <name type="scientific">Trifolium medium</name>
    <dbReference type="NCBI Taxonomy" id="97028"/>
    <lineage>
        <taxon>Eukaryota</taxon>
        <taxon>Viridiplantae</taxon>
        <taxon>Streptophyta</taxon>
        <taxon>Embryophyta</taxon>
        <taxon>Tracheophyta</taxon>
        <taxon>Spermatophyta</taxon>
        <taxon>Magnoliopsida</taxon>
        <taxon>eudicotyledons</taxon>
        <taxon>Gunneridae</taxon>
        <taxon>Pentapetalae</taxon>
        <taxon>rosids</taxon>
        <taxon>fabids</taxon>
        <taxon>Fabales</taxon>
        <taxon>Fabaceae</taxon>
        <taxon>Papilionoideae</taxon>
        <taxon>50 kb inversion clade</taxon>
        <taxon>NPAAA clade</taxon>
        <taxon>Hologalegina</taxon>
        <taxon>IRL clade</taxon>
        <taxon>Trifolieae</taxon>
        <taxon>Trifolium</taxon>
    </lineage>
</organism>
<proteinExistence type="predicted"/>
<comment type="caution">
    <text evidence="1">The sequence shown here is derived from an EMBL/GenBank/DDBJ whole genome shotgun (WGS) entry which is preliminary data.</text>
</comment>
<name>A0A392VWK3_9FABA</name>
<reference evidence="1 2" key="1">
    <citation type="journal article" date="2018" name="Front. Plant Sci.">
        <title>Red Clover (Trifolium pratense) and Zigzag Clover (T. medium) - A Picture of Genomic Similarities and Differences.</title>
        <authorList>
            <person name="Dluhosova J."/>
            <person name="Istvanek J."/>
            <person name="Nedelnik J."/>
            <person name="Repkova J."/>
        </authorList>
    </citation>
    <scope>NUCLEOTIDE SEQUENCE [LARGE SCALE GENOMIC DNA]</scope>
    <source>
        <strain evidence="2">cv. 10/8</strain>
        <tissue evidence="1">Leaf</tissue>
    </source>
</reference>
<feature type="non-terminal residue" evidence="1">
    <location>
        <position position="15"/>
    </location>
</feature>
<protein>
    <submittedName>
        <fullName evidence="1">Uncharacterized protein</fullName>
    </submittedName>
</protein>
<accession>A0A392VWK3</accession>
<evidence type="ECO:0000313" key="1">
    <source>
        <dbReference type="EMBL" id="MCI91361.1"/>
    </source>
</evidence>
<evidence type="ECO:0000313" key="2">
    <source>
        <dbReference type="Proteomes" id="UP000265520"/>
    </source>
</evidence>